<organism evidence="3">
    <name type="scientific">Naegleria gruberi</name>
    <name type="common">Amoeba</name>
    <dbReference type="NCBI Taxonomy" id="5762"/>
    <lineage>
        <taxon>Eukaryota</taxon>
        <taxon>Discoba</taxon>
        <taxon>Heterolobosea</taxon>
        <taxon>Tetramitia</taxon>
        <taxon>Eutetramitia</taxon>
        <taxon>Vahlkampfiidae</taxon>
        <taxon>Naegleria</taxon>
    </lineage>
</organism>
<feature type="compositionally biased region" description="Polar residues" evidence="1">
    <location>
        <begin position="1"/>
        <end position="11"/>
    </location>
</feature>
<dbReference type="GeneID" id="8856958"/>
<feature type="region of interest" description="Disordered" evidence="1">
    <location>
        <begin position="1"/>
        <end position="25"/>
    </location>
</feature>
<dbReference type="InParanoid" id="D2W134"/>
<feature type="compositionally biased region" description="Low complexity" evidence="1">
    <location>
        <begin position="67"/>
        <end position="88"/>
    </location>
</feature>
<evidence type="ECO:0000313" key="3">
    <source>
        <dbReference type="Proteomes" id="UP000006671"/>
    </source>
</evidence>
<feature type="compositionally biased region" description="Basic and acidic residues" evidence="1">
    <location>
        <begin position="12"/>
        <end position="23"/>
    </location>
</feature>
<dbReference type="VEuPathDB" id="AmoebaDB:NAEGRDRAFT_75073"/>
<reference evidence="2 3" key="1">
    <citation type="journal article" date="2010" name="Cell">
        <title>The genome of Naegleria gruberi illuminates early eukaryotic versatility.</title>
        <authorList>
            <person name="Fritz-Laylin L.K."/>
            <person name="Prochnik S.E."/>
            <person name="Ginger M.L."/>
            <person name="Dacks J.B."/>
            <person name="Carpenter M.L."/>
            <person name="Field M.C."/>
            <person name="Kuo A."/>
            <person name="Paredez A."/>
            <person name="Chapman J."/>
            <person name="Pham J."/>
            <person name="Shu S."/>
            <person name="Neupane R."/>
            <person name="Cipriano M."/>
            <person name="Mancuso J."/>
            <person name="Tu H."/>
            <person name="Salamov A."/>
            <person name="Lindquist E."/>
            <person name="Shapiro H."/>
            <person name="Lucas S."/>
            <person name="Grigoriev I.V."/>
            <person name="Cande W.Z."/>
            <person name="Fulton C."/>
            <person name="Rokhsar D.S."/>
            <person name="Dawson S.C."/>
        </authorList>
    </citation>
    <scope>NUCLEOTIDE SEQUENCE [LARGE SCALE GENOMIC DNA]</scope>
    <source>
        <strain evidence="2 3">NEG-M</strain>
    </source>
</reference>
<sequence>MISSSTLTSASKDAKPVVKKVSEMNDEELLNEELELTEEELKEFGDDEDLKPYIKVKQEEQKKKKALNSSSSATTTTTTLEQQNTTTSNEEKPKVLPPNPSFVPTILYVI</sequence>
<name>D2W134_NAEGR</name>
<evidence type="ECO:0000313" key="2">
    <source>
        <dbReference type="EMBL" id="EFC37292.1"/>
    </source>
</evidence>
<dbReference type="EMBL" id="GG738920">
    <property type="protein sequence ID" value="EFC37292.1"/>
    <property type="molecule type" value="Genomic_DNA"/>
</dbReference>
<feature type="region of interest" description="Disordered" evidence="1">
    <location>
        <begin position="59"/>
        <end position="100"/>
    </location>
</feature>
<gene>
    <name evidence="2" type="ORF">NAEGRDRAFT_75073</name>
</gene>
<protein>
    <submittedName>
        <fullName evidence="2">Predicted protein</fullName>
    </submittedName>
</protein>
<accession>D2W134</accession>
<dbReference type="RefSeq" id="XP_002670036.1">
    <property type="nucleotide sequence ID" value="XM_002669990.1"/>
</dbReference>
<dbReference type="AlphaFoldDB" id="D2W134"/>
<dbReference type="Proteomes" id="UP000006671">
    <property type="component" value="Unassembled WGS sequence"/>
</dbReference>
<keyword evidence="3" id="KW-1185">Reference proteome</keyword>
<dbReference type="KEGG" id="ngr:NAEGRDRAFT_75073"/>
<proteinExistence type="predicted"/>
<evidence type="ECO:0000256" key="1">
    <source>
        <dbReference type="SAM" id="MobiDB-lite"/>
    </source>
</evidence>